<dbReference type="PROSITE" id="PS51192">
    <property type="entry name" value="HELICASE_ATP_BIND_1"/>
    <property type="match status" value="1"/>
</dbReference>
<dbReference type="RefSeq" id="WP_080626505.1">
    <property type="nucleotide sequence ID" value="NZ_CP012839.1"/>
</dbReference>
<dbReference type="KEGG" id="rped:AOQ87_00945"/>
<proteinExistence type="inferred from homology"/>
<organism evidence="15 16">
    <name type="scientific">Candidatus Riesia pediculischaeffi</name>
    <dbReference type="NCBI Taxonomy" id="428411"/>
    <lineage>
        <taxon>Bacteria</taxon>
        <taxon>Pseudomonadati</taxon>
        <taxon>Pseudomonadota</taxon>
        <taxon>Gammaproteobacteria</taxon>
        <taxon>Enterobacterales</taxon>
        <taxon>Enterobacteriaceae</taxon>
        <taxon>Candidatus Riesia</taxon>
    </lineage>
</organism>
<name>A0A1V0HKA0_9ENTR</name>
<dbReference type="FunFam" id="3.40.1440.60:FF:000001">
    <property type="entry name" value="Primosomal protein N"/>
    <property type="match status" value="1"/>
</dbReference>
<dbReference type="InterPro" id="IPR041222">
    <property type="entry name" value="PriA_3primeBD"/>
</dbReference>
<dbReference type="NCBIfam" id="NF004067">
    <property type="entry name" value="PRK05580.1-4"/>
    <property type="match status" value="1"/>
</dbReference>
<evidence type="ECO:0000256" key="9">
    <source>
        <dbReference type="ARBA" id="ARBA00023125"/>
    </source>
</evidence>
<dbReference type="Gene3D" id="3.40.50.300">
    <property type="entry name" value="P-loop containing nucleotide triphosphate hydrolases"/>
    <property type="match status" value="2"/>
</dbReference>
<dbReference type="GO" id="GO:0003677">
    <property type="term" value="F:DNA binding"/>
    <property type="evidence" value="ECO:0007669"/>
    <property type="project" value="UniProtKB-UniRule"/>
</dbReference>
<dbReference type="SMART" id="SM00487">
    <property type="entry name" value="DEXDc"/>
    <property type="match status" value="1"/>
</dbReference>
<dbReference type="Gene3D" id="3.40.1440.60">
    <property type="entry name" value="PriA, 3(prime) DNA-binding domain"/>
    <property type="match status" value="1"/>
</dbReference>
<evidence type="ECO:0000313" key="16">
    <source>
        <dbReference type="Proteomes" id="UP000242793"/>
    </source>
</evidence>
<dbReference type="PANTHER" id="PTHR30580:SF0">
    <property type="entry name" value="PRIMOSOMAL PROTEIN N"/>
    <property type="match status" value="1"/>
</dbReference>
<feature type="binding site" evidence="12">
    <location>
        <position position="463"/>
    </location>
    <ligand>
        <name>Zn(2+)</name>
        <dbReference type="ChEBI" id="CHEBI:29105"/>
        <label>2</label>
    </ligand>
</feature>
<feature type="binding site" evidence="12">
    <location>
        <position position="448"/>
    </location>
    <ligand>
        <name>Zn(2+)</name>
        <dbReference type="ChEBI" id="CHEBI:29105"/>
        <label>2</label>
    </ligand>
</feature>
<evidence type="ECO:0000256" key="11">
    <source>
        <dbReference type="ARBA" id="ARBA00048988"/>
    </source>
</evidence>
<comment type="catalytic activity">
    <reaction evidence="11 12">
        <text>ATP + H2O = ADP + phosphate + H(+)</text>
        <dbReference type="Rhea" id="RHEA:13065"/>
        <dbReference type="ChEBI" id="CHEBI:15377"/>
        <dbReference type="ChEBI" id="CHEBI:15378"/>
        <dbReference type="ChEBI" id="CHEBI:30616"/>
        <dbReference type="ChEBI" id="CHEBI:43474"/>
        <dbReference type="ChEBI" id="CHEBI:456216"/>
        <dbReference type="EC" id="5.6.2.4"/>
    </reaction>
</comment>
<evidence type="ECO:0000256" key="4">
    <source>
        <dbReference type="ARBA" id="ARBA00022741"/>
    </source>
</evidence>
<dbReference type="Pfam" id="PF21213">
    <property type="entry name" value="WHD_PriA"/>
    <property type="match status" value="1"/>
</dbReference>
<evidence type="ECO:0000256" key="8">
    <source>
        <dbReference type="ARBA" id="ARBA00022840"/>
    </source>
</evidence>
<dbReference type="SMART" id="SM00490">
    <property type="entry name" value="HELICc"/>
    <property type="match status" value="1"/>
</dbReference>
<dbReference type="Pfam" id="PF18074">
    <property type="entry name" value="PriA_C"/>
    <property type="match status" value="1"/>
</dbReference>
<dbReference type="InterPro" id="IPR042115">
    <property type="entry name" value="PriA_3primeBD_sf"/>
</dbReference>
<dbReference type="HAMAP" id="MF_00983">
    <property type="entry name" value="PriA"/>
    <property type="match status" value="1"/>
</dbReference>
<feature type="binding site" evidence="12">
    <location>
        <position position="466"/>
    </location>
    <ligand>
        <name>Zn(2+)</name>
        <dbReference type="ChEBI" id="CHEBI:29105"/>
        <label>2</label>
    </ligand>
</feature>
<dbReference type="GO" id="GO:0006310">
    <property type="term" value="P:DNA recombination"/>
    <property type="evidence" value="ECO:0007669"/>
    <property type="project" value="InterPro"/>
</dbReference>
<dbReference type="EMBL" id="CP012839">
    <property type="protein sequence ID" value="ARC53257.1"/>
    <property type="molecule type" value="Genomic_DNA"/>
</dbReference>
<sequence length="731" mass="84771">MITIIQVVFYKEVTFPLEYILPNGMFLPKKGCRVLVPIKKRKVIGIVWSCKKKNTVRYNKLKSIYKILDNEPLFSKDMWKLLCLASQYYHHPIGSVLFNALPNILRREKSFPVKIFSYWKITDSGMIFESNRLKRYPQQKRALTILQSKIAISSDEVKKLSINIYSLKSLKKKKLVQLSKSSNNEVFWRNNIEVSEKKPKLNLEQSEIVKKITSDKMLVPWLLVGITGSGKTEVYLRIIENILISGKQTLMLVPEISLTPQTTRRFYERFNVPIEVLHSSLNNREKFFIWERSKNGENAIIIGTRSALFTNFKNLGLIIVDEEHDSSYKQQHGWCYHARNMAIWRAKQENIPIIMGTATPSLESLFNVEIGKYRRIDLTRRPEGYLPSHHIFDLKGRPSTCNLSRSLIHSIKNQVSQNNQVMLFLNRRGYSPVLICHKCGLVSECLRCEHYYTLHKNQKKIECHYCNQSFPIPIQCSKCSSTDLISLGFGTEKLEERIRQIFPNIPVVRIDKDTVKNTYLLKEKLSLINTKEAKILIGTQMLAKGHHFSNVTLVALIDIDGVFFSNDYRASEKFAQLFTQVSGRAGRSLKKGKVILQTHHPNHPVLSSLIKKGYIEFALEILKERKESLLPPYSSHIIIRSRDRNGSNSLNFLTEVRKIILKHMDNTNLYLSNPIPSTIPKKKGFFRWFLLIQHSSKIFLNIMLSKMIKKIQNIPEGKNVRWNIDVDPIEH</sequence>
<evidence type="ECO:0000256" key="12">
    <source>
        <dbReference type="HAMAP-Rule" id="MF_00983"/>
    </source>
</evidence>
<feature type="binding site" evidence="12">
    <location>
        <position position="439"/>
    </location>
    <ligand>
        <name>Zn(2+)</name>
        <dbReference type="ChEBI" id="CHEBI:29105"/>
        <label>1</label>
    </ligand>
</feature>
<evidence type="ECO:0000256" key="1">
    <source>
        <dbReference type="ARBA" id="ARBA00022515"/>
    </source>
</evidence>
<feature type="domain" description="Helicase ATP-binding" evidence="13">
    <location>
        <begin position="212"/>
        <end position="378"/>
    </location>
</feature>
<evidence type="ECO:0000256" key="10">
    <source>
        <dbReference type="ARBA" id="ARBA00023235"/>
    </source>
</evidence>
<dbReference type="EC" id="5.6.2.4" evidence="12"/>
<reference evidence="15 16" key="1">
    <citation type="submission" date="2015-10" db="EMBL/GenBank/DDBJ databases">
        <title>Survey of human and primate louse endosymbionts.</title>
        <authorList>
            <person name="Boyd B.M."/>
        </authorList>
    </citation>
    <scope>NUCLEOTIDE SEQUENCE [LARGE SCALE GENOMIC DNA]</scope>
    <source>
        <strain evidence="15 16">PTSK</strain>
    </source>
</reference>
<dbReference type="PANTHER" id="PTHR30580">
    <property type="entry name" value="PRIMOSOMAL PROTEIN N"/>
    <property type="match status" value="1"/>
</dbReference>
<dbReference type="Pfam" id="PF00270">
    <property type="entry name" value="DEAD"/>
    <property type="match status" value="1"/>
</dbReference>
<keyword evidence="5 12" id="KW-0378">Hydrolase</keyword>
<comment type="similarity">
    <text evidence="12">Belongs to the helicase family. PriA subfamily.</text>
</comment>
<dbReference type="STRING" id="428411.AOQ87_00945"/>
<gene>
    <name evidence="12" type="primary">priA</name>
    <name evidence="15" type="ORF">AOQ87_00945</name>
</gene>
<keyword evidence="2 12" id="KW-0235">DNA replication</keyword>
<evidence type="ECO:0000259" key="14">
    <source>
        <dbReference type="PROSITE" id="PS51194"/>
    </source>
</evidence>
<feature type="binding site" evidence="12">
    <location>
        <position position="476"/>
    </location>
    <ligand>
        <name>Zn(2+)</name>
        <dbReference type="ChEBI" id="CHEBI:29105"/>
        <label>1</label>
    </ligand>
</feature>
<dbReference type="GO" id="GO:0043138">
    <property type="term" value="F:3'-5' DNA helicase activity"/>
    <property type="evidence" value="ECO:0007669"/>
    <property type="project" value="UniProtKB-EC"/>
</dbReference>
<dbReference type="InterPro" id="IPR014001">
    <property type="entry name" value="Helicase_ATP-bd"/>
</dbReference>
<dbReference type="NCBIfam" id="NF004065">
    <property type="entry name" value="PRK05580.1-1"/>
    <property type="match status" value="1"/>
</dbReference>
<dbReference type="Pfam" id="PF17764">
    <property type="entry name" value="PriA_3primeBD"/>
    <property type="match status" value="1"/>
</dbReference>
<accession>A0A1V0HKA0</accession>
<dbReference type="CDD" id="cd17929">
    <property type="entry name" value="DEXHc_priA"/>
    <property type="match status" value="1"/>
</dbReference>
<keyword evidence="16" id="KW-1185">Reference proteome</keyword>
<dbReference type="GO" id="GO:0006302">
    <property type="term" value="P:double-strand break repair"/>
    <property type="evidence" value="ECO:0007669"/>
    <property type="project" value="InterPro"/>
</dbReference>
<evidence type="ECO:0000256" key="6">
    <source>
        <dbReference type="ARBA" id="ARBA00022806"/>
    </source>
</evidence>
<keyword evidence="7 12" id="KW-0862">Zinc</keyword>
<dbReference type="InterPro" id="IPR001650">
    <property type="entry name" value="Helicase_C-like"/>
</dbReference>
<comment type="subunit">
    <text evidence="12">Component of the replication restart primosome.</text>
</comment>
<dbReference type="CDD" id="cd18804">
    <property type="entry name" value="SF2_C_priA"/>
    <property type="match status" value="1"/>
</dbReference>
<keyword evidence="9 12" id="KW-0238">DNA-binding</keyword>
<dbReference type="GO" id="GO:0006269">
    <property type="term" value="P:DNA replication, synthesis of primer"/>
    <property type="evidence" value="ECO:0007669"/>
    <property type="project" value="UniProtKB-KW"/>
</dbReference>
<dbReference type="GO" id="GO:1990077">
    <property type="term" value="C:primosome complex"/>
    <property type="evidence" value="ECO:0007669"/>
    <property type="project" value="UniProtKB-UniRule"/>
</dbReference>
<dbReference type="GO" id="GO:0005524">
    <property type="term" value="F:ATP binding"/>
    <property type="evidence" value="ECO:0007669"/>
    <property type="project" value="UniProtKB-UniRule"/>
</dbReference>
<comment type="cofactor">
    <cofactor evidence="12">
        <name>Zn(2+)</name>
        <dbReference type="ChEBI" id="CHEBI:29105"/>
    </cofactor>
    <text evidence="12">Binds 2 zinc ions per subunit.</text>
</comment>
<dbReference type="FunFam" id="3.40.50.300:FF:000489">
    <property type="entry name" value="Primosome assembly protein PriA"/>
    <property type="match status" value="1"/>
</dbReference>
<dbReference type="InterPro" id="IPR027417">
    <property type="entry name" value="P-loop_NTPase"/>
</dbReference>
<keyword evidence="10 12" id="KW-0413">Isomerase</keyword>
<dbReference type="PROSITE" id="PS51194">
    <property type="entry name" value="HELICASE_CTER"/>
    <property type="match status" value="1"/>
</dbReference>
<comment type="catalytic activity">
    <reaction evidence="12">
        <text>Couples ATP hydrolysis with the unwinding of duplex DNA by translocating in the 3'-5' direction.</text>
        <dbReference type="EC" id="5.6.2.4"/>
    </reaction>
</comment>
<dbReference type="Proteomes" id="UP000242793">
    <property type="component" value="Chromosome"/>
</dbReference>
<evidence type="ECO:0000256" key="7">
    <source>
        <dbReference type="ARBA" id="ARBA00022833"/>
    </source>
</evidence>
<evidence type="ECO:0000259" key="13">
    <source>
        <dbReference type="PROSITE" id="PS51192"/>
    </source>
</evidence>
<feature type="binding site" evidence="12">
    <location>
        <position position="445"/>
    </location>
    <ligand>
        <name>Zn(2+)</name>
        <dbReference type="ChEBI" id="CHEBI:29105"/>
        <label>2</label>
    </ligand>
</feature>
<evidence type="ECO:0000256" key="2">
    <source>
        <dbReference type="ARBA" id="ARBA00022705"/>
    </source>
</evidence>
<dbReference type="InterPro" id="IPR005259">
    <property type="entry name" value="PriA"/>
</dbReference>
<keyword evidence="4 12" id="KW-0547">Nucleotide-binding</keyword>
<dbReference type="AlphaFoldDB" id="A0A1V0HKA0"/>
<feature type="binding site" evidence="12">
    <location>
        <position position="479"/>
    </location>
    <ligand>
        <name>Zn(2+)</name>
        <dbReference type="ChEBI" id="CHEBI:29105"/>
        <label>1</label>
    </ligand>
</feature>
<keyword evidence="1 12" id="KW-0639">Primosome</keyword>
<feature type="binding site" evidence="12">
    <location>
        <position position="436"/>
    </location>
    <ligand>
        <name>Zn(2+)</name>
        <dbReference type="ChEBI" id="CHEBI:29105"/>
        <label>1</label>
    </ligand>
</feature>
<keyword evidence="3 12" id="KW-0479">Metal-binding</keyword>
<dbReference type="GO" id="GO:0008270">
    <property type="term" value="F:zinc ion binding"/>
    <property type="evidence" value="ECO:0007669"/>
    <property type="project" value="UniProtKB-UniRule"/>
</dbReference>
<evidence type="ECO:0000256" key="3">
    <source>
        <dbReference type="ARBA" id="ARBA00022723"/>
    </source>
</evidence>
<feature type="domain" description="Helicase C-terminal" evidence="14">
    <location>
        <begin position="446"/>
        <end position="630"/>
    </location>
</feature>
<dbReference type="GO" id="GO:0016887">
    <property type="term" value="F:ATP hydrolysis activity"/>
    <property type="evidence" value="ECO:0007669"/>
    <property type="project" value="RHEA"/>
</dbReference>
<keyword evidence="8 12" id="KW-0067">ATP-binding</keyword>
<protein>
    <recommendedName>
        <fullName evidence="12">Replication restart protein PriA</fullName>
    </recommendedName>
    <alternativeName>
        <fullName evidence="12">ATP-dependent DNA helicase PriA</fullName>
        <ecNumber evidence="12">5.6.2.4</ecNumber>
    </alternativeName>
    <alternativeName>
        <fullName evidence="12">DNA 3'-5' helicase PriA</fullName>
    </alternativeName>
</protein>
<evidence type="ECO:0000256" key="5">
    <source>
        <dbReference type="ARBA" id="ARBA00022801"/>
    </source>
</evidence>
<comment type="function">
    <text evidence="12">Initiates the restart of stalled replication forks, which reloads the replicative helicase on sites other than the origin of replication. Recognizes and binds to abandoned replication forks and remodels them to uncover a helicase loading site. Promotes assembly of the primosome at these replication forks.</text>
</comment>
<dbReference type="NCBIfam" id="TIGR00595">
    <property type="entry name" value="priA"/>
    <property type="match status" value="1"/>
</dbReference>
<evidence type="ECO:0000313" key="15">
    <source>
        <dbReference type="EMBL" id="ARC53257.1"/>
    </source>
</evidence>
<dbReference type="InterPro" id="IPR041236">
    <property type="entry name" value="PriA_C"/>
</dbReference>
<dbReference type="GO" id="GO:0006270">
    <property type="term" value="P:DNA replication initiation"/>
    <property type="evidence" value="ECO:0007669"/>
    <property type="project" value="TreeGrafter"/>
</dbReference>
<keyword evidence="6 12" id="KW-0347">Helicase</keyword>
<dbReference type="InterPro" id="IPR048949">
    <property type="entry name" value="WHD_PriA"/>
</dbReference>
<dbReference type="SUPFAM" id="SSF52540">
    <property type="entry name" value="P-loop containing nucleoside triphosphate hydrolases"/>
    <property type="match status" value="2"/>
</dbReference>
<dbReference type="InterPro" id="IPR011545">
    <property type="entry name" value="DEAD/DEAH_box_helicase_dom"/>
</dbReference>